<protein>
    <submittedName>
        <fullName evidence="13">Cation:proton antiporter</fullName>
    </submittedName>
</protein>
<keyword evidence="6 11" id="KW-1133">Transmembrane helix</keyword>
<keyword evidence="14" id="KW-1185">Reference proteome</keyword>
<dbReference type="Proteomes" id="UP000777560">
    <property type="component" value="Unassembled WGS sequence"/>
</dbReference>
<comment type="caution">
    <text evidence="13">The sequence shown here is derived from an EMBL/GenBank/DDBJ whole genome shotgun (WGS) entry which is preliminary data.</text>
</comment>
<keyword evidence="7" id="KW-0915">Sodium</keyword>
<dbReference type="InterPro" id="IPR006153">
    <property type="entry name" value="Cation/H_exchanger_TM"/>
</dbReference>
<evidence type="ECO:0000256" key="2">
    <source>
        <dbReference type="ARBA" id="ARBA00005551"/>
    </source>
</evidence>
<name>A0ABY2YZD4_9LACO</name>
<evidence type="ECO:0000256" key="11">
    <source>
        <dbReference type="SAM" id="Phobius"/>
    </source>
</evidence>
<dbReference type="PANTHER" id="PTHR43562">
    <property type="entry name" value="NAPA-TYPE SODIUM/HYDROGEN ANTIPORTER"/>
    <property type="match status" value="1"/>
</dbReference>
<comment type="similarity">
    <text evidence="2">Belongs to the monovalent cation:proton antiporter 2 (CPA2) transporter (TC 2.A.37) family.</text>
</comment>
<evidence type="ECO:0000256" key="1">
    <source>
        <dbReference type="ARBA" id="ARBA00004141"/>
    </source>
</evidence>
<feature type="domain" description="Cation/H+ exchanger transmembrane" evidence="12">
    <location>
        <begin position="12"/>
        <end position="374"/>
    </location>
</feature>
<feature type="transmembrane region" description="Helical" evidence="11">
    <location>
        <begin position="112"/>
        <end position="132"/>
    </location>
</feature>
<comment type="subcellular location">
    <subcellularLocation>
        <location evidence="1">Membrane</location>
        <topology evidence="1">Multi-pass membrane protein</topology>
    </subcellularLocation>
</comment>
<evidence type="ECO:0000256" key="9">
    <source>
        <dbReference type="ARBA" id="ARBA00023136"/>
    </source>
</evidence>
<keyword evidence="3" id="KW-0813">Transport</keyword>
<accession>A0ABY2YZD4</accession>
<feature type="transmembrane region" description="Helical" evidence="11">
    <location>
        <begin position="288"/>
        <end position="310"/>
    </location>
</feature>
<evidence type="ECO:0000256" key="6">
    <source>
        <dbReference type="ARBA" id="ARBA00022989"/>
    </source>
</evidence>
<feature type="transmembrane region" description="Helical" evidence="11">
    <location>
        <begin position="233"/>
        <end position="249"/>
    </location>
</feature>
<evidence type="ECO:0000313" key="13">
    <source>
        <dbReference type="EMBL" id="TPR26475.1"/>
    </source>
</evidence>
<dbReference type="Gene3D" id="1.20.1530.20">
    <property type="match status" value="1"/>
</dbReference>
<feature type="transmembrane region" description="Helical" evidence="11">
    <location>
        <begin position="85"/>
        <end position="106"/>
    </location>
</feature>
<dbReference type="InterPro" id="IPR038770">
    <property type="entry name" value="Na+/solute_symporter_sf"/>
</dbReference>
<keyword evidence="9 11" id="KW-0472">Membrane</keyword>
<evidence type="ECO:0000313" key="14">
    <source>
        <dbReference type="Proteomes" id="UP000777560"/>
    </source>
</evidence>
<evidence type="ECO:0000256" key="3">
    <source>
        <dbReference type="ARBA" id="ARBA00022448"/>
    </source>
</evidence>
<evidence type="ECO:0000259" key="12">
    <source>
        <dbReference type="Pfam" id="PF00999"/>
    </source>
</evidence>
<evidence type="ECO:0000256" key="10">
    <source>
        <dbReference type="ARBA" id="ARBA00023201"/>
    </source>
</evidence>
<feature type="transmembrane region" description="Helical" evidence="11">
    <location>
        <begin position="33"/>
        <end position="64"/>
    </location>
</feature>
<feature type="transmembrane region" description="Helical" evidence="11">
    <location>
        <begin position="176"/>
        <end position="196"/>
    </location>
</feature>
<keyword evidence="5 11" id="KW-0812">Transmembrane</keyword>
<organism evidence="13 14">
    <name type="scientific">Apilactobacillus micheneri</name>
    <dbReference type="NCBI Taxonomy" id="1899430"/>
    <lineage>
        <taxon>Bacteria</taxon>
        <taxon>Bacillati</taxon>
        <taxon>Bacillota</taxon>
        <taxon>Bacilli</taxon>
        <taxon>Lactobacillales</taxon>
        <taxon>Lactobacillaceae</taxon>
        <taxon>Apilactobacillus</taxon>
    </lineage>
</organism>
<feature type="transmembrane region" description="Helical" evidence="11">
    <location>
        <begin position="261"/>
        <end position="282"/>
    </location>
</feature>
<dbReference type="PANTHER" id="PTHR43562:SF3">
    <property type="entry name" value="SODIUM ION_PROTON EXCHANGER (EUROFUNG)"/>
    <property type="match status" value="1"/>
</dbReference>
<proteinExistence type="inferred from homology"/>
<feature type="transmembrane region" description="Helical" evidence="11">
    <location>
        <begin position="144"/>
        <end position="164"/>
    </location>
</feature>
<evidence type="ECO:0000256" key="8">
    <source>
        <dbReference type="ARBA" id="ARBA00023065"/>
    </source>
</evidence>
<dbReference type="RefSeq" id="WP_105964411.1">
    <property type="nucleotide sequence ID" value="NZ_POSO01000002.1"/>
</dbReference>
<reference evidence="13 14" key="1">
    <citation type="submission" date="2018-08" db="EMBL/GenBank/DDBJ databases">
        <title>Comparative genomics of wild bee and flower associated Lactobacillus reveals potential adaptation to the bee host.</title>
        <authorList>
            <person name="Vuong H.Q."/>
            <person name="Mcfrederick Q.S."/>
        </authorList>
    </citation>
    <scope>NUCLEOTIDE SEQUENCE [LARGE SCALE GENOMIC DNA]</scope>
    <source>
        <strain evidence="13 14">HV_13</strain>
    </source>
</reference>
<evidence type="ECO:0000256" key="5">
    <source>
        <dbReference type="ARBA" id="ARBA00022692"/>
    </source>
</evidence>
<keyword evidence="8" id="KW-0406">Ion transport</keyword>
<sequence length="376" mass="40638">MEVLGVLFLILITSLIMGRLSTAIGLPNVVGQILAGIILGPAILNIVHSNELITVSSELGVILLMFMAGLECDINKLKKYLKPSFLVAIMGILIPMITFSLYGVILKQDFKNAIFLGIIFSATSVSITVEVLKEYKKLDSLAGSIIIGSAIIDDVLSIIILSFFTSLTSESGNNLLINSIFQISYFILIYILVKWLGNLIIKYSKKAFNIEAMPIIVISLSIGMAYLAELAHLSTVLGAFFAGLSLAQNNNKKEINSIVSYVGYSTFIPIFFVSIGLGIKFNGILDNLSILIVITILALLTKWLGSFIGAKAYKVSTNDSNIVGFGMISRGEMSLIIAQIGISANLISTNLYSIIILSIVLTTIIAPIMIKLGLKK</sequence>
<feature type="transmembrane region" description="Helical" evidence="11">
    <location>
        <begin position="322"/>
        <end position="342"/>
    </location>
</feature>
<keyword evidence="10" id="KW-0739">Sodium transport</keyword>
<dbReference type="Pfam" id="PF00999">
    <property type="entry name" value="Na_H_Exchanger"/>
    <property type="match status" value="1"/>
</dbReference>
<evidence type="ECO:0000256" key="7">
    <source>
        <dbReference type="ARBA" id="ARBA00023053"/>
    </source>
</evidence>
<dbReference type="EMBL" id="QUAV01000001">
    <property type="protein sequence ID" value="TPR26475.1"/>
    <property type="molecule type" value="Genomic_DNA"/>
</dbReference>
<evidence type="ECO:0000256" key="4">
    <source>
        <dbReference type="ARBA" id="ARBA00022449"/>
    </source>
</evidence>
<gene>
    <name evidence="13" type="ORF">DY114_01920</name>
</gene>
<feature type="transmembrane region" description="Helical" evidence="11">
    <location>
        <begin position="354"/>
        <end position="374"/>
    </location>
</feature>
<keyword evidence="4" id="KW-0050">Antiport</keyword>